<dbReference type="EMBL" id="CM056820">
    <property type="protein sequence ID" value="KAJ8615093.1"/>
    <property type="molecule type" value="Genomic_DNA"/>
</dbReference>
<proteinExistence type="predicted"/>
<organism evidence="1 2">
    <name type="scientific">Persea americana</name>
    <name type="common">Avocado</name>
    <dbReference type="NCBI Taxonomy" id="3435"/>
    <lineage>
        <taxon>Eukaryota</taxon>
        <taxon>Viridiplantae</taxon>
        <taxon>Streptophyta</taxon>
        <taxon>Embryophyta</taxon>
        <taxon>Tracheophyta</taxon>
        <taxon>Spermatophyta</taxon>
        <taxon>Magnoliopsida</taxon>
        <taxon>Magnoliidae</taxon>
        <taxon>Laurales</taxon>
        <taxon>Lauraceae</taxon>
        <taxon>Persea</taxon>
    </lineage>
</organism>
<name>A0ACC2K258_PERAE</name>
<reference evidence="1 2" key="1">
    <citation type="journal article" date="2022" name="Hortic Res">
        <title>A haplotype resolved chromosomal level avocado genome allows analysis of novel avocado genes.</title>
        <authorList>
            <person name="Nath O."/>
            <person name="Fletcher S.J."/>
            <person name="Hayward A."/>
            <person name="Shaw L.M."/>
            <person name="Masouleh A.K."/>
            <person name="Furtado A."/>
            <person name="Henry R.J."/>
            <person name="Mitter N."/>
        </authorList>
    </citation>
    <scope>NUCLEOTIDE SEQUENCE [LARGE SCALE GENOMIC DNA]</scope>
    <source>
        <strain evidence="2">cv. Hass</strain>
    </source>
</reference>
<accession>A0ACC2K258</accession>
<evidence type="ECO:0000313" key="2">
    <source>
        <dbReference type="Proteomes" id="UP001234297"/>
    </source>
</evidence>
<gene>
    <name evidence="1" type="ORF">MRB53_034465</name>
</gene>
<comment type="caution">
    <text evidence="1">The sequence shown here is derived from an EMBL/GenBank/DDBJ whole genome shotgun (WGS) entry which is preliminary data.</text>
</comment>
<protein>
    <submittedName>
        <fullName evidence="1">Uncharacterized protein</fullName>
    </submittedName>
</protein>
<dbReference type="Proteomes" id="UP001234297">
    <property type="component" value="Chromosome 12"/>
</dbReference>
<evidence type="ECO:0000313" key="1">
    <source>
        <dbReference type="EMBL" id="KAJ8615093.1"/>
    </source>
</evidence>
<keyword evidence="2" id="KW-1185">Reference proteome</keyword>
<sequence length="154" mass="16570">MRTKKRKSQLEYPFHLVNERRREDGVSIISSTPLLSVGMKNIALLLLLFAHFHLSVHTVISGPNDAAEKEPMARAAGRFASSGGHGAHGGGHAGHGHGGGNEGSHGSGHRDNDPTWWRQYHSGYPNNHSKASSSRSFARLVIGAGGLALIFLNY</sequence>